<evidence type="ECO:0000313" key="6">
    <source>
        <dbReference type="EMBL" id="APP93668.1"/>
    </source>
</evidence>
<evidence type="ECO:0000313" key="8">
    <source>
        <dbReference type="EMBL" id="APP93733.1"/>
    </source>
</evidence>
<keyword evidence="1" id="KW-0812">Transmembrane</keyword>
<dbReference type="EMBL" id="KX656733">
    <property type="protein sequence ID" value="APP93733.1"/>
    <property type="molecule type" value="Genomic_RNA"/>
</dbReference>
<dbReference type="EMBL" id="KX656729">
    <property type="protein sequence ID" value="APP93681.1"/>
    <property type="molecule type" value="Genomic_RNA"/>
</dbReference>
<dbReference type="EMBL" id="KX656745">
    <property type="protein sequence ID" value="APP93889.1"/>
    <property type="molecule type" value="Genomic_RNA"/>
</dbReference>
<dbReference type="EMBL" id="KX656740">
    <property type="protein sequence ID" value="APP93824.1"/>
    <property type="molecule type" value="Genomic_RNA"/>
</dbReference>
<dbReference type="EMBL" id="KX656724">
    <property type="protein sequence ID" value="APP93616.1"/>
    <property type="molecule type" value="Genomic_RNA"/>
</dbReference>
<feature type="transmembrane region" description="Helical" evidence="1">
    <location>
        <begin position="161"/>
        <end position="181"/>
    </location>
</feature>
<evidence type="ECO:0000313" key="2">
    <source>
        <dbReference type="EMBL" id="AIY55127.1"/>
    </source>
</evidence>
<dbReference type="EMBL" id="KX656736">
    <property type="protein sequence ID" value="APP93772.1"/>
    <property type="molecule type" value="Genomic_RNA"/>
</dbReference>
<evidence type="ECO:0000313" key="4">
    <source>
        <dbReference type="EMBL" id="APP93616.1"/>
    </source>
</evidence>
<gene>
    <name evidence="3" type="primary">ORF5</name>
</gene>
<evidence type="ECO:0000313" key="3">
    <source>
        <dbReference type="EMBL" id="AIY55143.1"/>
    </source>
</evidence>
<dbReference type="EMBL" id="KX656725">
    <property type="protein sequence ID" value="APP93629.1"/>
    <property type="molecule type" value="Genomic_RNA"/>
</dbReference>
<accession>A0A077EKQ0</accession>
<keyword evidence="1" id="KW-0472">Membrane</keyword>
<proteinExistence type="predicted"/>
<feature type="transmembrane region" description="Helical" evidence="1">
    <location>
        <begin position="12"/>
        <end position="32"/>
    </location>
</feature>
<evidence type="ECO:0000313" key="12">
    <source>
        <dbReference type="EMBL" id="APP93824.1"/>
    </source>
</evidence>
<evidence type="ECO:0000313" key="9">
    <source>
        <dbReference type="EMBL" id="APP93746.1"/>
    </source>
</evidence>
<evidence type="ECO:0000313" key="7">
    <source>
        <dbReference type="EMBL" id="APP93681.1"/>
    </source>
</evidence>
<evidence type="ECO:0000313" key="5">
    <source>
        <dbReference type="EMBL" id="APP93629.1"/>
    </source>
</evidence>
<evidence type="ECO:0000313" key="14">
    <source>
        <dbReference type="EMBL" id="APP93850.1"/>
    </source>
</evidence>
<protein>
    <submittedName>
        <fullName evidence="3 4">GP5</fullName>
    </submittedName>
</protein>
<evidence type="ECO:0000313" key="11">
    <source>
        <dbReference type="EMBL" id="APP93772.1"/>
    </source>
</evidence>
<sequence>MYLCLGRSETSLIGLFRTSSTSISWFYVLFFVSITFSSTGASENNTGTTWISISKFPSLLLSQIISPSYIVNISVCGAFDIQNNTHWFTPCNLSVLNHSDCHTCKSEQSNQSLLSNCSTCFTHLSSCFLHTYTGHHINNTRLLLETYLAVPLLTHLLSYKFATTASFLDFAFFAGLSITAYRYVSPAILFFLPLALIFSAIFIKKLVVNCMALRFAWTRHTNFIIDDRGRLFVNHDDVLISDPQGLRVGPHKVRAAKVILGGREANLLRQAHVEEWSW</sequence>
<dbReference type="EMBL" id="KM655766">
    <property type="protein sequence ID" value="AIY55143.1"/>
    <property type="molecule type" value="Genomic_RNA"/>
</dbReference>
<evidence type="ECO:0000256" key="1">
    <source>
        <dbReference type="SAM" id="Phobius"/>
    </source>
</evidence>
<dbReference type="GO" id="GO:0019031">
    <property type="term" value="C:viral envelope"/>
    <property type="evidence" value="ECO:0007669"/>
    <property type="project" value="InterPro"/>
</dbReference>
<organismHost>
    <name type="scientific">Erythrocebus patas</name>
    <name type="common">Red guenon</name>
    <name type="synonym">Cercopithecus patas</name>
    <dbReference type="NCBI Taxonomy" id="9538"/>
</organismHost>
<name>A0A077EKQ0_SHFV</name>
<dbReference type="InterPro" id="IPR001332">
    <property type="entry name" value="Arteri_GP5"/>
</dbReference>
<dbReference type="EMBL" id="KM655765">
    <property type="protein sequence ID" value="AIY55127.1"/>
    <property type="molecule type" value="Genomic_RNA"/>
</dbReference>
<dbReference type="EMBL" id="KX656728">
    <property type="protein sequence ID" value="APP93668.1"/>
    <property type="molecule type" value="Genomic_RNA"/>
</dbReference>
<accession>A0A1L5YQ60</accession>
<dbReference type="Pfam" id="PF00951">
    <property type="entry name" value="Arteri_Gl"/>
    <property type="match status" value="1"/>
</dbReference>
<dbReference type="EMBL" id="KX656743">
    <property type="protein sequence ID" value="APP93863.1"/>
    <property type="molecule type" value="Genomic_RNA"/>
</dbReference>
<evidence type="ECO:0000313" key="17">
    <source>
        <dbReference type="EMBL" id="APP93928.1"/>
    </source>
</evidence>
<reference evidence="4" key="2">
    <citation type="submission" date="2016-07" db="EMBL/GenBank/DDBJ databases">
        <title>Within-host evolution and adaptation of simian arteriviruses in cynomolgus (crab-eating) macaques.</title>
        <authorList>
            <person name="Moncla L.H."/>
            <person name="Weiler A.M."/>
            <person name="Barry G."/>
            <person name="Weinfurter J.T."/>
            <person name="Dinis J.M."/>
            <person name="Charlier O."/>
            <person name="Lauck M."/>
            <person name="Bailey A.L."/>
            <person name="Wahl-Jensen V."/>
            <person name="Nelson C.W."/>
            <person name="Johnson J.C."/>
            <person name="Cai Y."/>
            <person name="Goldberg T.L."/>
            <person name="O'Connor D.H."/>
            <person name="Jahrling P.B."/>
            <person name="Kuhn J.H."/>
            <person name="Friedrich T.C."/>
        </authorList>
    </citation>
    <scope>NUCLEOTIDE SEQUENCE</scope>
    <source>
        <strain evidence="12">Crab_eating_macaque_1_SHFV_d3</strain>
        <strain evidence="13">Crab_eating_macaque_1_SHFV_d5</strain>
        <strain evidence="14">Crab_eating_macaque_1_SHFV_d8</strain>
        <strain evidence="15">Crab_eating_macaque_2_SHFV_d3</strain>
        <strain evidence="16">Crab_eating_macaque_2_SHFV_d6</strain>
        <strain evidence="17">Crab_eating_macaque_3_SHFV_d7</strain>
        <strain evidence="4">Crab_eating_macaque_4_SHFV_d3</strain>
        <strain evidence="5">Crab_eating_macaque_4_SHFV_d5</strain>
        <strain evidence="6">Crab_eating_macaque_5_SHFV_d4</strain>
        <strain evidence="7">Crab_eating_macaque_6_SHFV_d3</strain>
        <strain evidence="8">Crab_eating_macaque_7_SHFV_d5</strain>
        <strain evidence="9">Crab_eating_macaque_8_SHFV_d3</strain>
        <strain evidence="10">Crab_eating_macaque_8_SHFV_d5</strain>
        <strain evidence="11">Crab_eating_macaque_8_SHFV_d8</strain>
    </source>
</reference>
<dbReference type="EMBL" id="KX656735">
    <property type="protein sequence ID" value="APP93759.1"/>
    <property type="molecule type" value="Genomic_RNA"/>
</dbReference>
<keyword evidence="1" id="KW-1133">Transmembrane helix</keyword>
<organism evidence="3">
    <name type="scientific">Simian hemorrhagic fever virus</name>
    <name type="common">SHFV</name>
    <dbReference type="NCBI Taxonomy" id="38143"/>
    <lineage>
        <taxon>Viruses</taxon>
        <taxon>Riboviria</taxon>
        <taxon>Orthornavirae</taxon>
        <taxon>Pisuviricota</taxon>
        <taxon>Pisoniviricetes</taxon>
        <taxon>Nidovirales</taxon>
        <taxon>Arnidovirineae</taxon>
        <taxon>Arteriviridae</taxon>
        <taxon>Simarterivirinae</taxon>
        <taxon>Deltaarterivirus</taxon>
        <taxon>Hedartevirus</taxon>
        <taxon>Deltaarterivirus hemfev</taxon>
    </lineage>
</organism>
<feature type="transmembrane region" description="Helical" evidence="1">
    <location>
        <begin position="187"/>
        <end position="207"/>
    </location>
</feature>
<dbReference type="EMBL" id="KX656741">
    <property type="protein sequence ID" value="APP93837.1"/>
    <property type="molecule type" value="Genomic_RNA"/>
</dbReference>
<evidence type="ECO:0000313" key="10">
    <source>
        <dbReference type="EMBL" id="APP93759.1"/>
    </source>
</evidence>
<evidence type="ECO:0000313" key="16">
    <source>
        <dbReference type="EMBL" id="APP93889.1"/>
    </source>
</evidence>
<dbReference type="EMBL" id="KX656742">
    <property type="protein sequence ID" value="APP93850.1"/>
    <property type="molecule type" value="Genomic_RNA"/>
</dbReference>
<dbReference type="EMBL" id="KX656748">
    <property type="protein sequence ID" value="APP93928.1"/>
    <property type="molecule type" value="Genomic_RNA"/>
</dbReference>
<evidence type="ECO:0000313" key="13">
    <source>
        <dbReference type="EMBL" id="APP93837.1"/>
    </source>
</evidence>
<organismHost>
    <name type="scientific">Macaca</name>
    <name type="common">macaques</name>
    <dbReference type="NCBI Taxonomy" id="9539"/>
</organismHost>
<reference evidence="3" key="1">
    <citation type="journal article" date="2014" name="Virology">
        <title>A simian hemorrhagic fever virus isolate from persistently infected baboons efficiently induces hemorrhagic fever disease in Japanese macaques.</title>
        <authorList>
            <person name="Vatter H.A."/>
            <person name="Donaldson E.F."/>
            <person name="Huynh J."/>
            <person name="Rawlings S."/>
            <person name="Manoharan M."/>
            <person name="Legasse A."/>
            <person name="Planer S."/>
            <person name="Dickerson M.F."/>
            <person name="Lewis A.D."/>
            <person name="Colgin L.M."/>
            <person name="Axthelm M.K."/>
            <person name="Pecotte J.K."/>
            <person name="Baric R.S."/>
            <person name="Wong S.W."/>
            <person name="Brinton M.A."/>
        </authorList>
    </citation>
    <scope>NUCLEOTIDE SEQUENCE</scope>
    <source>
        <strain evidence="2">B11661</strain>
        <strain evidence="3">B11662</strain>
    </source>
</reference>
<evidence type="ECO:0000313" key="15">
    <source>
        <dbReference type="EMBL" id="APP93863.1"/>
    </source>
</evidence>
<dbReference type="EMBL" id="KX656734">
    <property type="protein sequence ID" value="APP93746.1"/>
    <property type="molecule type" value="Genomic_RNA"/>
</dbReference>